<dbReference type="EMBL" id="PDUG01000004">
    <property type="protein sequence ID" value="PIC31683.1"/>
    <property type="molecule type" value="Genomic_DNA"/>
</dbReference>
<dbReference type="GO" id="GO:0032259">
    <property type="term" value="P:methylation"/>
    <property type="evidence" value="ECO:0007669"/>
    <property type="project" value="UniProtKB-KW"/>
</dbReference>
<reference evidence="12" key="1">
    <citation type="submission" date="2017-10" db="EMBL/GenBank/DDBJ databases">
        <title>Rapid genome shrinkage in a self-fertile nematode reveals novel sperm competition proteins.</title>
        <authorList>
            <person name="Yin D."/>
            <person name="Schwarz E.M."/>
            <person name="Thomas C.G."/>
            <person name="Felde R.L."/>
            <person name="Korf I.F."/>
            <person name="Cutter A.D."/>
            <person name="Schartner C.M."/>
            <person name="Ralston E.J."/>
            <person name="Meyer B.J."/>
            <person name="Haag E.S."/>
        </authorList>
    </citation>
    <scope>NUCLEOTIDE SEQUENCE [LARGE SCALE GENOMIC DNA]</scope>
    <source>
        <strain evidence="12">JU1422</strain>
    </source>
</reference>
<evidence type="ECO:0000256" key="8">
    <source>
        <dbReference type="SAM" id="MobiDB-lite"/>
    </source>
</evidence>
<keyword evidence="3" id="KW-0158">Chromosome</keyword>
<dbReference type="InterPro" id="IPR003616">
    <property type="entry name" value="Post-SET_dom"/>
</dbReference>
<dbReference type="GO" id="GO:0005694">
    <property type="term" value="C:chromosome"/>
    <property type="evidence" value="ECO:0007669"/>
    <property type="project" value="UniProtKB-SubCell"/>
</dbReference>
<evidence type="ECO:0000259" key="10">
    <source>
        <dbReference type="PROSITE" id="PS50868"/>
    </source>
</evidence>
<evidence type="ECO:0000259" key="9">
    <source>
        <dbReference type="PROSITE" id="PS50280"/>
    </source>
</evidence>
<dbReference type="Gene3D" id="2.170.270.10">
    <property type="entry name" value="SET domain"/>
    <property type="match status" value="1"/>
</dbReference>
<dbReference type="SUPFAM" id="SSF82199">
    <property type="entry name" value="SET domain"/>
    <property type="match status" value="1"/>
</dbReference>
<organism evidence="11 12">
    <name type="scientific">Caenorhabditis nigoni</name>
    <dbReference type="NCBI Taxonomy" id="1611254"/>
    <lineage>
        <taxon>Eukaryota</taxon>
        <taxon>Metazoa</taxon>
        <taxon>Ecdysozoa</taxon>
        <taxon>Nematoda</taxon>
        <taxon>Chromadorea</taxon>
        <taxon>Rhabditida</taxon>
        <taxon>Rhabditina</taxon>
        <taxon>Rhabditomorpha</taxon>
        <taxon>Rhabditoidea</taxon>
        <taxon>Rhabditidae</taxon>
        <taxon>Peloderinae</taxon>
        <taxon>Caenorhabditis</taxon>
    </lineage>
</organism>
<dbReference type="PANTHER" id="PTHR22884">
    <property type="entry name" value="SET DOMAIN PROTEINS"/>
    <property type="match status" value="1"/>
</dbReference>
<keyword evidence="7" id="KW-0539">Nucleus</keyword>
<keyword evidence="12" id="KW-1185">Reference proteome</keyword>
<feature type="domain" description="Post-SET" evidence="10">
    <location>
        <begin position="212"/>
        <end position="228"/>
    </location>
</feature>
<dbReference type="InterPro" id="IPR046341">
    <property type="entry name" value="SET_dom_sf"/>
</dbReference>
<dbReference type="Pfam" id="PF00856">
    <property type="entry name" value="SET"/>
    <property type="match status" value="1"/>
</dbReference>
<evidence type="ECO:0000256" key="4">
    <source>
        <dbReference type="ARBA" id="ARBA00022603"/>
    </source>
</evidence>
<name>A0A2G5TWQ1_9PELO</name>
<dbReference type="InterPro" id="IPR001214">
    <property type="entry name" value="SET_dom"/>
</dbReference>
<evidence type="ECO:0000256" key="7">
    <source>
        <dbReference type="ARBA" id="ARBA00023242"/>
    </source>
</evidence>
<accession>A0A2G5TWQ1</accession>
<evidence type="ECO:0008006" key="13">
    <source>
        <dbReference type="Google" id="ProtNLM"/>
    </source>
</evidence>
<evidence type="ECO:0000256" key="5">
    <source>
        <dbReference type="ARBA" id="ARBA00022679"/>
    </source>
</evidence>
<keyword evidence="4" id="KW-0489">Methyltransferase</keyword>
<keyword evidence="5" id="KW-0808">Transferase</keyword>
<gene>
    <name evidence="11" type="primary">Cnig_chr_IV.g12297</name>
    <name evidence="11" type="ORF">B9Z55_012297</name>
</gene>
<comment type="caution">
    <text evidence="11">The sequence shown here is derived from an EMBL/GenBank/DDBJ whole genome shotgun (WGS) entry which is preliminary data.</text>
</comment>
<dbReference type="SMART" id="SM00317">
    <property type="entry name" value="SET"/>
    <property type="match status" value="1"/>
</dbReference>
<dbReference type="GO" id="GO:0008168">
    <property type="term" value="F:methyltransferase activity"/>
    <property type="evidence" value="ECO:0007669"/>
    <property type="project" value="UniProtKB-KW"/>
</dbReference>
<dbReference type="AlphaFoldDB" id="A0A2G5TWQ1"/>
<keyword evidence="6" id="KW-0949">S-adenosyl-L-methionine</keyword>
<sequence>MSKQIAIIKIHESCTLDDENKFKKCDQECECSDDSCPNVCERKECPETCSSNKKNGCQNQKFRNYGIGIKKTKKSKDVKAPELTKPNVEIRETRGKGRGLYATKFIQTGDFVIPFTGEYISKEEKVKRFEEYGAKMMEAYMLDSGNHTIDATEFGNQAKYINHSCDPNLVAEQWKLHMMPKNLNYIAFIAEKDIFEGEELTFNYRLSRDDSCNIECKCGSSNCSGLVGKKENVGKDGEVKKNGSKKRKMMEADVEVGLKKTVKRRR</sequence>
<proteinExistence type="predicted"/>
<evidence type="ECO:0000256" key="6">
    <source>
        <dbReference type="ARBA" id="ARBA00022691"/>
    </source>
</evidence>
<feature type="domain" description="SET" evidence="9">
    <location>
        <begin position="86"/>
        <end position="205"/>
    </location>
</feature>
<dbReference type="STRING" id="1611254.A0A2G5TWQ1"/>
<dbReference type="Proteomes" id="UP000230233">
    <property type="component" value="Chromosome IV"/>
</dbReference>
<evidence type="ECO:0000256" key="3">
    <source>
        <dbReference type="ARBA" id="ARBA00022454"/>
    </source>
</evidence>
<dbReference type="OrthoDB" id="5846691at2759"/>
<dbReference type="InterPro" id="IPR050777">
    <property type="entry name" value="SET2_Histone-Lys_MeTrsfase"/>
</dbReference>
<dbReference type="GO" id="GO:0005634">
    <property type="term" value="C:nucleus"/>
    <property type="evidence" value="ECO:0007669"/>
    <property type="project" value="UniProtKB-SubCell"/>
</dbReference>
<evidence type="ECO:0000313" key="12">
    <source>
        <dbReference type="Proteomes" id="UP000230233"/>
    </source>
</evidence>
<evidence type="ECO:0000313" key="11">
    <source>
        <dbReference type="EMBL" id="PIC31683.1"/>
    </source>
</evidence>
<evidence type="ECO:0000256" key="2">
    <source>
        <dbReference type="ARBA" id="ARBA00004286"/>
    </source>
</evidence>
<feature type="compositionally biased region" description="Basic and acidic residues" evidence="8">
    <location>
        <begin position="231"/>
        <end position="241"/>
    </location>
</feature>
<dbReference type="PROSITE" id="PS50868">
    <property type="entry name" value="POST_SET"/>
    <property type="match status" value="1"/>
</dbReference>
<evidence type="ECO:0000256" key="1">
    <source>
        <dbReference type="ARBA" id="ARBA00004123"/>
    </source>
</evidence>
<dbReference type="PROSITE" id="PS50280">
    <property type="entry name" value="SET"/>
    <property type="match status" value="1"/>
</dbReference>
<feature type="region of interest" description="Disordered" evidence="8">
    <location>
        <begin position="231"/>
        <end position="251"/>
    </location>
</feature>
<comment type="subcellular location">
    <subcellularLocation>
        <location evidence="2">Chromosome</location>
    </subcellularLocation>
    <subcellularLocation>
        <location evidence="1">Nucleus</location>
    </subcellularLocation>
</comment>
<protein>
    <recommendedName>
        <fullName evidence="13">Histone-lysine N-methyltransferase</fullName>
    </recommendedName>
</protein>